<keyword evidence="8" id="KW-1185">Reference proteome</keyword>
<comment type="caution">
    <text evidence="7">The sequence shown here is derived from an EMBL/GenBank/DDBJ whole genome shotgun (WGS) entry which is preliminary data.</text>
</comment>
<evidence type="ECO:0000256" key="2">
    <source>
        <dbReference type="ARBA" id="ARBA00022692"/>
    </source>
</evidence>
<feature type="transmembrane region" description="Helical" evidence="5">
    <location>
        <begin position="38"/>
        <end position="55"/>
    </location>
</feature>
<dbReference type="AlphaFoldDB" id="A0A2S9H4T3"/>
<evidence type="ECO:0000256" key="3">
    <source>
        <dbReference type="ARBA" id="ARBA00022989"/>
    </source>
</evidence>
<dbReference type="Pfam" id="PF05154">
    <property type="entry name" value="TM2"/>
    <property type="match status" value="1"/>
</dbReference>
<feature type="transmembrane region" description="Helical" evidence="5">
    <location>
        <begin position="12"/>
        <end position="32"/>
    </location>
</feature>
<evidence type="ECO:0000313" key="8">
    <source>
        <dbReference type="Proteomes" id="UP000237839"/>
    </source>
</evidence>
<evidence type="ECO:0000256" key="4">
    <source>
        <dbReference type="ARBA" id="ARBA00023136"/>
    </source>
</evidence>
<feature type="transmembrane region" description="Helical" evidence="5">
    <location>
        <begin position="62"/>
        <end position="85"/>
    </location>
</feature>
<feature type="transmembrane region" description="Helical" evidence="5">
    <location>
        <begin position="105"/>
        <end position="128"/>
    </location>
</feature>
<accession>A0A2S9H4T3</accession>
<evidence type="ECO:0000259" key="6">
    <source>
        <dbReference type="Pfam" id="PF05154"/>
    </source>
</evidence>
<gene>
    <name evidence="7" type="ORF">S2091_0190</name>
</gene>
<organism evidence="7 8">
    <name type="scientific">Solimicrobium silvestre</name>
    <dbReference type="NCBI Taxonomy" id="2099400"/>
    <lineage>
        <taxon>Bacteria</taxon>
        <taxon>Pseudomonadati</taxon>
        <taxon>Pseudomonadota</taxon>
        <taxon>Betaproteobacteria</taxon>
        <taxon>Burkholderiales</taxon>
        <taxon>Oxalobacteraceae</taxon>
        <taxon>Solimicrobium</taxon>
    </lineage>
</organism>
<comment type="subcellular location">
    <subcellularLocation>
        <location evidence="1">Membrane</location>
        <topology evidence="1">Multi-pass membrane protein</topology>
    </subcellularLocation>
</comment>
<dbReference type="InterPro" id="IPR007829">
    <property type="entry name" value="TM2"/>
</dbReference>
<evidence type="ECO:0000256" key="5">
    <source>
        <dbReference type="SAM" id="Phobius"/>
    </source>
</evidence>
<proteinExistence type="predicted"/>
<dbReference type="GO" id="GO:0016020">
    <property type="term" value="C:membrane"/>
    <property type="evidence" value="ECO:0007669"/>
    <property type="project" value="UniProtKB-SubCell"/>
</dbReference>
<protein>
    <recommendedName>
        <fullName evidence="6">TM2 domain-containing protein</fullName>
    </recommendedName>
</protein>
<dbReference type="EMBL" id="PUGF01000001">
    <property type="protein sequence ID" value="PRC94995.1"/>
    <property type="molecule type" value="Genomic_DNA"/>
</dbReference>
<dbReference type="Proteomes" id="UP000237839">
    <property type="component" value="Unassembled WGS sequence"/>
</dbReference>
<dbReference type="OrthoDB" id="8702870at2"/>
<keyword evidence="3 5" id="KW-1133">Transmembrane helix</keyword>
<evidence type="ECO:0000256" key="1">
    <source>
        <dbReference type="ARBA" id="ARBA00004141"/>
    </source>
</evidence>
<feature type="domain" description="TM2" evidence="6">
    <location>
        <begin position="8"/>
        <end position="55"/>
    </location>
</feature>
<keyword evidence="2 5" id="KW-0812">Transmembrane</keyword>
<sequence>MTTQQTSHKNKTIAALLASIGGGIGMHRFYLAGWRDKWAWLHFASLPISLLIYFFSYNVLSFFTAAPLILSVLIGFLASLVIGTTSDEKWDTQFNANSSQKSESGWPIAMILVLTLGIGAGSLIAVIARTSDLFLTGGLYG</sequence>
<dbReference type="RefSeq" id="WP_105529904.1">
    <property type="nucleotide sequence ID" value="NZ_PUGF01000001.1"/>
</dbReference>
<name>A0A2S9H4T3_9BURK</name>
<keyword evidence="4 5" id="KW-0472">Membrane</keyword>
<reference evidence="7 8" key="1">
    <citation type="submission" date="2018-02" db="EMBL/GenBank/DDBJ databases">
        <title>Solimicrobium silvestre gen. nov., sp. nov., isolated from alpine forest soil.</title>
        <authorList>
            <person name="Margesin R."/>
            <person name="Albuquerque L."/>
            <person name="Zhang D.-C."/>
            <person name="Froufe H.J.C."/>
            <person name="Severino R."/>
            <person name="Roxo I."/>
            <person name="Egas C."/>
            <person name="Da Costa M.S."/>
        </authorList>
    </citation>
    <scope>NUCLEOTIDE SEQUENCE [LARGE SCALE GENOMIC DNA]</scope>
    <source>
        <strain evidence="7 8">S20-91</strain>
    </source>
</reference>
<evidence type="ECO:0000313" key="7">
    <source>
        <dbReference type="EMBL" id="PRC94995.1"/>
    </source>
</evidence>